<feature type="domain" description="RSE1/DDB1/CPSF1 second beta-propeller" evidence="9">
    <location>
        <begin position="482"/>
        <end position="805"/>
    </location>
</feature>
<dbReference type="InterPro" id="IPR050358">
    <property type="entry name" value="RSE1/DDB1/CFT1"/>
</dbReference>
<keyword evidence="5" id="KW-0539">Nucleus</keyword>
<dbReference type="GO" id="GO:0008380">
    <property type="term" value="P:RNA splicing"/>
    <property type="evidence" value="ECO:0007669"/>
    <property type="project" value="UniProtKB-KW"/>
</dbReference>
<evidence type="ECO:0000256" key="3">
    <source>
        <dbReference type="ARBA" id="ARBA00022728"/>
    </source>
</evidence>
<proteinExistence type="inferred from homology"/>
<keyword evidence="11" id="KW-1185">Reference proteome</keyword>
<evidence type="ECO:0000259" key="9">
    <source>
        <dbReference type="Pfam" id="PF23726"/>
    </source>
</evidence>
<dbReference type="InterPro" id="IPR036322">
    <property type="entry name" value="WD40_repeat_dom_sf"/>
</dbReference>
<evidence type="ECO:0000256" key="2">
    <source>
        <dbReference type="ARBA" id="ARBA00022664"/>
    </source>
</evidence>
<dbReference type="InterPro" id="IPR018846">
    <property type="entry name" value="Beta-prop_RSE1/DDB1/CPSF1_1st"/>
</dbReference>
<evidence type="ECO:0000256" key="1">
    <source>
        <dbReference type="ARBA" id="ARBA00004123"/>
    </source>
</evidence>
<evidence type="ECO:0008006" key="12">
    <source>
        <dbReference type="Google" id="ProtNLM"/>
    </source>
</evidence>
<dbReference type="FunFam" id="2.130.10.10:FF:001143">
    <property type="entry name" value="Pre-mRNA-splicing factor rse-1, putative"/>
    <property type="match status" value="1"/>
</dbReference>
<dbReference type="Gene3D" id="2.130.10.10">
    <property type="entry name" value="YVTN repeat-like/Quinoprotein amine dehydrogenase"/>
    <property type="match status" value="3"/>
</dbReference>
<feature type="domain" description="RSE1/DDB1/CPSF1 first beta-propeller" evidence="8">
    <location>
        <begin position="40"/>
        <end position="399"/>
    </location>
</feature>
<evidence type="ECO:0000313" key="11">
    <source>
        <dbReference type="Proteomes" id="UP000094455"/>
    </source>
</evidence>
<name>A0A1E3NGT4_9ASCO</name>
<sequence>MATADVIILQRVRFFKPLNINPTFSLYHRTLRQPSSGLSSIIGNFSGSRKSQEIVRATQTTLELWKFNKSTSEVSRLVVQNAYCNIRAIASFKVVKSTKDLILLTSDSGTLSIIEFDSVNNKFTAVRSETFYKTGVRRLSPGEYISVDPNGRAAMIGAIERNKLVYTFARDNSHSNGLVVMSPLEANRNHLLTYTMVAMDSGFENPIFAAIETDYSAQAPKIVKLLNYYEFDLGLNHVILSESETINSKSNYLVAIPGGYDGPSGVLVCSEGMIQYKCPFKPTHYAPIPTRGKDTSTKSIIVSSVVHKMKNAFFILLQNQFGDLFKVTLDYTTTQETKYDVIGNDVGPGMVTSIRIRYFDTIPICTSLLILKSGFLYADCEQGDQYIYQFEKLGNGSDEKEWNSEDYPDEQAVLEEENEGVAFDLKPFDNIRLVEANSSLSPMMDVKLISGDLVSSLPELYSITGSGPRSAIKVLHKSIPLSEIVTQELPSKIMKAFTCKIHKKDQYDRFIVLSFFDGSIILSIGEEVEEAENSGFIDTITTLDACQTGSDSIVQIHATGLKQIFYSEDDEPVKSIDWNPPPGIEVLFSSCTNTQVALALSNGDVVYFETSPTGDALVEFSLHKEFNASITSISLGDIPKGRLRSPFIIVTCKDASIHVLSTDPKETMKTKYTTKLYSTASSTAITSFSSNIEDYTDEDEDYDEMKDISLKRNSQIINFVHVGLQNGIYVRYILTDEGELIKPNMKYVMASPLMIEPIRVTNKVGESVTVAAIRSLLSFLVIPGSNEDIKLIPLPIAEKFVENENEDEDEEAEETTYSKTYGCVVPLHSADVPQGLILAHGEKLTIASLPLFNAVDDKHNGDCQTCVINKLKKLDNIESIPMRYTPRAVCDSVNNEYKMSYIACSDLDIKSMFNKPKESTEANKDVDEMVTYGNIEDNDAEEFEKLQNFGYSKSTDGDCASCIHVFSTENCAIGQTIELLGNQTAHRLGAATLEHDHKVGDYLLVSTIIKFNPIGEGKKHEKCFIRVYHIEEDGSLQFVYKQEFPRPILAIHAFQGRVVLGFGDELGIYELGKLQMLRKSGLRMEEHGITNIVDIKSSGFRLFVSDIRSSVQIVLYQADSNSLVPVVDDCINRHITRGFVLDHDTIIVGDKFGTVTVLRNPVSNLEIEQGHGRKGNNLKDNIKFDMLMSFYVGDVIVGLFRGQIGVGGEDAVVYGGINGTIGVFSAVKTMKEVNFFRELEKLMRNVLQGMKIDEFGQHDSIDESRQLMLAERDILKFRSYYVPKRACIDGDVVEDYFSLDDKTKGEIAKALERTVPEIEAKIVEMMGRVGY</sequence>
<dbReference type="GO" id="GO:0005681">
    <property type="term" value="C:spliceosomal complex"/>
    <property type="evidence" value="ECO:0007669"/>
    <property type="project" value="UniProtKB-KW"/>
</dbReference>
<dbReference type="InterPro" id="IPR015943">
    <property type="entry name" value="WD40/YVTN_repeat-like_dom_sf"/>
</dbReference>
<dbReference type="GO" id="GO:0003676">
    <property type="term" value="F:nucleic acid binding"/>
    <property type="evidence" value="ECO:0007669"/>
    <property type="project" value="InterPro"/>
</dbReference>
<dbReference type="GO" id="GO:0006397">
    <property type="term" value="P:mRNA processing"/>
    <property type="evidence" value="ECO:0007669"/>
    <property type="project" value="UniProtKB-KW"/>
</dbReference>
<dbReference type="STRING" id="763406.A0A1E3NGT4"/>
<accession>A0A1E3NGT4</accession>
<dbReference type="OrthoDB" id="436637at2759"/>
<evidence type="ECO:0000256" key="5">
    <source>
        <dbReference type="ARBA" id="ARBA00023242"/>
    </source>
</evidence>
<organism evidence="10 11">
    <name type="scientific">Pichia membranifaciens NRRL Y-2026</name>
    <dbReference type="NCBI Taxonomy" id="763406"/>
    <lineage>
        <taxon>Eukaryota</taxon>
        <taxon>Fungi</taxon>
        <taxon>Dikarya</taxon>
        <taxon>Ascomycota</taxon>
        <taxon>Saccharomycotina</taxon>
        <taxon>Pichiomycetes</taxon>
        <taxon>Pichiales</taxon>
        <taxon>Pichiaceae</taxon>
        <taxon>Pichia</taxon>
    </lineage>
</organism>
<reference evidence="10 11" key="1">
    <citation type="journal article" date="2016" name="Proc. Natl. Acad. Sci. U.S.A.">
        <title>Comparative genomics of biotechnologically important yeasts.</title>
        <authorList>
            <person name="Riley R."/>
            <person name="Haridas S."/>
            <person name="Wolfe K.H."/>
            <person name="Lopes M.R."/>
            <person name="Hittinger C.T."/>
            <person name="Goeker M."/>
            <person name="Salamov A.A."/>
            <person name="Wisecaver J.H."/>
            <person name="Long T.M."/>
            <person name="Calvey C.H."/>
            <person name="Aerts A.L."/>
            <person name="Barry K.W."/>
            <person name="Choi C."/>
            <person name="Clum A."/>
            <person name="Coughlan A.Y."/>
            <person name="Deshpande S."/>
            <person name="Douglass A.P."/>
            <person name="Hanson S.J."/>
            <person name="Klenk H.-P."/>
            <person name="LaButti K.M."/>
            <person name="Lapidus A."/>
            <person name="Lindquist E.A."/>
            <person name="Lipzen A.M."/>
            <person name="Meier-Kolthoff J.P."/>
            <person name="Ohm R.A."/>
            <person name="Otillar R.P."/>
            <person name="Pangilinan J.L."/>
            <person name="Peng Y."/>
            <person name="Rokas A."/>
            <person name="Rosa C.A."/>
            <person name="Scheuner C."/>
            <person name="Sibirny A.A."/>
            <person name="Slot J.C."/>
            <person name="Stielow J.B."/>
            <person name="Sun H."/>
            <person name="Kurtzman C.P."/>
            <person name="Blackwell M."/>
            <person name="Grigoriev I.V."/>
            <person name="Jeffries T.W."/>
        </authorList>
    </citation>
    <scope>NUCLEOTIDE SEQUENCE [LARGE SCALE GENOMIC DNA]</scope>
    <source>
        <strain evidence="10 11">NRRL Y-2026</strain>
    </source>
</reference>
<dbReference type="SUPFAM" id="SSF50978">
    <property type="entry name" value="WD40 repeat-like"/>
    <property type="match status" value="1"/>
</dbReference>
<dbReference type="Proteomes" id="UP000094455">
    <property type="component" value="Unassembled WGS sequence"/>
</dbReference>
<evidence type="ECO:0000259" key="7">
    <source>
        <dbReference type="Pfam" id="PF03178"/>
    </source>
</evidence>
<dbReference type="Pfam" id="PF03178">
    <property type="entry name" value="CPSF_A"/>
    <property type="match status" value="1"/>
</dbReference>
<dbReference type="RefSeq" id="XP_019015891.1">
    <property type="nucleotide sequence ID" value="XM_019163436.1"/>
</dbReference>
<dbReference type="PANTHER" id="PTHR10644">
    <property type="entry name" value="DNA REPAIR/RNA PROCESSING CPSF FAMILY"/>
    <property type="match status" value="1"/>
</dbReference>
<comment type="similarity">
    <text evidence="6">Belongs to the RSE1 family.</text>
</comment>
<comment type="subcellular location">
    <subcellularLocation>
        <location evidence="1">Nucleus</location>
    </subcellularLocation>
</comment>
<dbReference type="InterPro" id="IPR004871">
    <property type="entry name" value="RSE1/DDB1/CPSF1_C"/>
</dbReference>
<evidence type="ECO:0000256" key="4">
    <source>
        <dbReference type="ARBA" id="ARBA00023187"/>
    </source>
</evidence>
<evidence type="ECO:0000256" key="6">
    <source>
        <dbReference type="ARBA" id="ARBA00038266"/>
    </source>
</evidence>
<keyword evidence="2" id="KW-0507">mRNA processing</keyword>
<evidence type="ECO:0000313" key="10">
    <source>
        <dbReference type="EMBL" id="ODQ44778.1"/>
    </source>
</evidence>
<protein>
    <recommendedName>
        <fullName evidence="12">DNA damage-binding protein 1</fullName>
    </recommendedName>
</protein>
<dbReference type="InterPro" id="IPR058543">
    <property type="entry name" value="Beta-prop_RSE1/DDB1/CPSF1_2nd"/>
</dbReference>
<dbReference type="Pfam" id="PF10433">
    <property type="entry name" value="Beta-prop_RSE1_1st"/>
    <property type="match status" value="1"/>
</dbReference>
<keyword evidence="3" id="KW-0747">Spliceosome</keyword>
<feature type="domain" description="RSE1/DDB1/CPSF1 C-terminal" evidence="7">
    <location>
        <begin position="960"/>
        <end position="1297"/>
    </location>
</feature>
<evidence type="ECO:0000259" key="8">
    <source>
        <dbReference type="Pfam" id="PF10433"/>
    </source>
</evidence>
<dbReference type="EMBL" id="KV454006">
    <property type="protein sequence ID" value="ODQ44778.1"/>
    <property type="molecule type" value="Genomic_DNA"/>
</dbReference>
<gene>
    <name evidence="10" type="ORF">PICMEDRAFT_60418</name>
</gene>
<dbReference type="Pfam" id="PF23726">
    <property type="entry name" value="Beta-prop_RSE1_2nd"/>
    <property type="match status" value="1"/>
</dbReference>
<keyword evidence="4" id="KW-0508">mRNA splicing</keyword>
<dbReference type="GeneID" id="30180123"/>